<dbReference type="Pfam" id="PF00626">
    <property type="entry name" value="Gelsolin"/>
    <property type="match status" value="2"/>
</dbReference>
<accession>A0A8S3H2Z1</accession>
<dbReference type="InterPro" id="IPR007123">
    <property type="entry name" value="Gelsolin-like_dom"/>
</dbReference>
<dbReference type="GO" id="GO:0051015">
    <property type="term" value="F:actin filament binding"/>
    <property type="evidence" value="ECO:0007669"/>
    <property type="project" value="InterPro"/>
</dbReference>
<feature type="domain" description="Gelsolin-like" evidence="1">
    <location>
        <begin position="60"/>
        <end position="105"/>
    </location>
</feature>
<dbReference type="EMBL" id="CAJOBJ010326227">
    <property type="protein sequence ID" value="CAF5175606.1"/>
    <property type="molecule type" value="Genomic_DNA"/>
</dbReference>
<evidence type="ECO:0000259" key="1">
    <source>
        <dbReference type="Pfam" id="PF00626"/>
    </source>
</evidence>
<dbReference type="AlphaFoldDB" id="A0A8S3H2Z1"/>
<dbReference type="GO" id="GO:0005546">
    <property type="term" value="F:phosphatidylinositol-4,5-bisphosphate binding"/>
    <property type="evidence" value="ECO:0007669"/>
    <property type="project" value="TreeGrafter"/>
</dbReference>
<dbReference type="Proteomes" id="UP000681967">
    <property type="component" value="Unassembled WGS sequence"/>
</dbReference>
<dbReference type="GO" id="GO:0051016">
    <property type="term" value="P:barbed-end actin filament capping"/>
    <property type="evidence" value="ECO:0007669"/>
    <property type="project" value="TreeGrafter"/>
</dbReference>
<dbReference type="GO" id="GO:0051014">
    <property type="term" value="P:actin filament severing"/>
    <property type="evidence" value="ECO:0007669"/>
    <property type="project" value="TreeGrafter"/>
</dbReference>
<evidence type="ECO:0000313" key="2">
    <source>
        <dbReference type="EMBL" id="CAF5078893.1"/>
    </source>
</evidence>
<comment type="caution">
    <text evidence="3">The sequence shown here is derived from an EMBL/GenBank/DDBJ whole genome shotgun (WGS) entry which is preliminary data.</text>
</comment>
<dbReference type="EMBL" id="CAJOBH010233061">
    <property type="protein sequence ID" value="CAF5078893.1"/>
    <property type="molecule type" value="Genomic_DNA"/>
</dbReference>
<dbReference type="GO" id="GO:0005737">
    <property type="term" value="C:cytoplasm"/>
    <property type="evidence" value="ECO:0007669"/>
    <property type="project" value="TreeGrafter"/>
</dbReference>
<dbReference type="InterPro" id="IPR029006">
    <property type="entry name" value="ADF-H/Gelsolin-like_dom_sf"/>
</dbReference>
<organism evidence="3 4">
    <name type="scientific">Rotaria magnacalcarata</name>
    <dbReference type="NCBI Taxonomy" id="392030"/>
    <lineage>
        <taxon>Eukaryota</taxon>
        <taxon>Metazoa</taxon>
        <taxon>Spiralia</taxon>
        <taxon>Gnathifera</taxon>
        <taxon>Rotifera</taxon>
        <taxon>Eurotatoria</taxon>
        <taxon>Bdelloidea</taxon>
        <taxon>Philodinida</taxon>
        <taxon>Philodinidae</taxon>
        <taxon>Rotaria</taxon>
    </lineage>
</organism>
<dbReference type="GO" id="GO:0008154">
    <property type="term" value="P:actin polymerization or depolymerization"/>
    <property type="evidence" value="ECO:0007669"/>
    <property type="project" value="TreeGrafter"/>
</dbReference>
<dbReference type="InterPro" id="IPR007122">
    <property type="entry name" value="Villin/Gelsolin"/>
</dbReference>
<feature type="non-terminal residue" evidence="3">
    <location>
        <position position="1"/>
    </location>
</feature>
<gene>
    <name evidence="2" type="ORF">BYL167_LOCUS61659</name>
    <name evidence="3" type="ORF">GIL414_LOCUS67578</name>
</gene>
<dbReference type="GO" id="GO:0015629">
    <property type="term" value="C:actin cytoskeleton"/>
    <property type="evidence" value="ECO:0007669"/>
    <property type="project" value="TreeGrafter"/>
</dbReference>
<evidence type="ECO:0000313" key="3">
    <source>
        <dbReference type="EMBL" id="CAF5175606.1"/>
    </source>
</evidence>
<sequence>AETAGVAQEALANLTAGENFAEINLRRIDQPPITKSGFEPYKELMLILIKGRRQCFLRLVNPAYESINEGDCYLLVTPLKVFAWFGRYANAVEKAKAVDLIDYLKQHRDFGVRNEVKYFVLDQAKDDTENDSHAEFRDILQGEIDDYKLIDYVTDDDFYETNVTELNRVYRVENESLIPLDDLCFRALSIKMLDSNDVFVFDFGSELYVWNGKLADKTKRNMGLQLAQQLWNDSYDYSECIINPFDPIDGKYS</sequence>
<reference evidence="3" key="1">
    <citation type="submission" date="2021-02" db="EMBL/GenBank/DDBJ databases">
        <authorList>
            <person name="Nowell W R."/>
        </authorList>
    </citation>
    <scope>NUCLEOTIDE SEQUENCE</scope>
</reference>
<dbReference type="SUPFAM" id="SSF55753">
    <property type="entry name" value="Actin depolymerizing proteins"/>
    <property type="match status" value="2"/>
</dbReference>
<feature type="domain" description="Gelsolin-like" evidence="1">
    <location>
        <begin position="188"/>
        <end position="231"/>
    </location>
</feature>
<protein>
    <recommendedName>
        <fullName evidence="1">Gelsolin-like domain-containing protein</fullName>
    </recommendedName>
</protein>
<dbReference type="Proteomes" id="UP000681720">
    <property type="component" value="Unassembled WGS sequence"/>
</dbReference>
<dbReference type="Gene3D" id="3.40.20.10">
    <property type="entry name" value="Severin"/>
    <property type="match status" value="2"/>
</dbReference>
<proteinExistence type="predicted"/>
<dbReference type="SMART" id="SM00262">
    <property type="entry name" value="GEL"/>
    <property type="match status" value="2"/>
</dbReference>
<dbReference type="PANTHER" id="PTHR11977:SF45">
    <property type="entry name" value="SUPERVILLIN"/>
    <property type="match status" value="1"/>
</dbReference>
<dbReference type="PANTHER" id="PTHR11977">
    <property type="entry name" value="VILLIN"/>
    <property type="match status" value="1"/>
</dbReference>
<evidence type="ECO:0000313" key="4">
    <source>
        <dbReference type="Proteomes" id="UP000681720"/>
    </source>
</evidence>
<name>A0A8S3H2Z1_9BILA</name>